<evidence type="ECO:0000313" key="2">
    <source>
        <dbReference type="EMBL" id="AFV11975.1"/>
    </source>
</evidence>
<dbReference type="eggNOG" id="COG5421">
    <property type="taxonomic scope" value="Bacteria"/>
</dbReference>
<dbReference type="GO" id="GO:0004803">
    <property type="term" value="F:transposase activity"/>
    <property type="evidence" value="ECO:0007669"/>
    <property type="project" value="InterPro"/>
</dbReference>
<dbReference type="InterPro" id="IPR047654">
    <property type="entry name" value="IS1634_transpos"/>
</dbReference>
<reference evidence="2 3" key="1">
    <citation type="journal article" date="2012" name="BMC Genomics">
        <title>Genome-guided analysis of physiological and morphological traits of the fermentative acetate oxidizer Thermacetogenium phaeum.</title>
        <authorList>
            <person name="Oehler D."/>
            <person name="Poehlein A."/>
            <person name="Leimbach A."/>
            <person name="Muller N."/>
            <person name="Daniel R."/>
            <person name="Gottschalk G."/>
            <person name="Schink B."/>
        </authorList>
    </citation>
    <scope>NUCLEOTIDE SEQUENCE [LARGE SCALE GENOMIC DNA]</scope>
    <source>
        <strain evidence="3">ATCC BAA-254 / DSM 26808 / PB</strain>
    </source>
</reference>
<dbReference type="GO" id="GO:0006313">
    <property type="term" value="P:DNA transposition"/>
    <property type="evidence" value="ECO:0007669"/>
    <property type="project" value="InterPro"/>
</dbReference>
<name>K4LJ35_THEPS</name>
<dbReference type="GO" id="GO:0003677">
    <property type="term" value="F:DNA binding"/>
    <property type="evidence" value="ECO:0007669"/>
    <property type="project" value="InterPro"/>
</dbReference>
<dbReference type="SUPFAM" id="SSF53098">
    <property type="entry name" value="Ribonuclease H-like"/>
    <property type="match status" value="1"/>
</dbReference>
<dbReference type="AlphaFoldDB" id="K4LJ35"/>
<dbReference type="STRING" id="1089553.Tph_c17740"/>
<dbReference type="EMBL" id="CP003732">
    <property type="protein sequence ID" value="AFV11975.1"/>
    <property type="molecule type" value="Genomic_DNA"/>
</dbReference>
<dbReference type="Proteomes" id="UP000000467">
    <property type="component" value="Chromosome"/>
</dbReference>
<organism evidence="2 3">
    <name type="scientific">Thermacetogenium phaeum (strain ATCC BAA-254 / DSM 26808 / PB)</name>
    <dbReference type="NCBI Taxonomy" id="1089553"/>
    <lineage>
        <taxon>Bacteria</taxon>
        <taxon>Bacillati</taxon>
        <taxon>Bacillota</taxon>
        <taxon>Clostridia</taxon>
        <taxon>Thermoanaerobacterales</taxon>
        <taxon>Thermoanaerobacteraceae</taxon>
        <taxon>Thermacetogenium</taxon>
    </lineage>
</organism>
<accession>K4LJ35</accession>
<dbReference type="Pfam" id="PF01609">
    <property type="entry name" value="DDE_Tnp_1"/>
    <property type="match status" value="1"/>
</dbReference>
<gene>
    <name evidence="2" type="ordered locus">Tph_c17740</name>
</gene>
<dbReference type="NCBIfam" id="NF033559">
    <property type="entry name" value="transpos_IS1634"/>
    <property type="match status" value="1"/>
</dbReference>
<sequence>MFLKITKSNNYQYVQLVRSYRENGRTKHEVLLNLGRLDLLENNPSIQRLALRLLELSKAKQKQTLDLNNASEAEILNWGYLVYQKIWKEFGLHKFLPSLTAGTKIQFSLNDACFLMAVQHLLDPMSKLSTFNNQQRYVNMPKIDLNHLYRSLDILCENKERLEEMLFYKNVNLFNMQVDVVLYDVTTFSFESVKPDSLRDFGFSKNGKFNEVQVVMGLLLDCEGRPIGYDLFPGNTFDGNTLEKALEKLKERFHIRKVIIVADRGINGKLNLKKILDKDYSYIFASRLKRMKKSVQKEIFSPEGYQEIISSDSTEPEDRIRYKIIDYINSFKDEDGQVYNLEENLIVTYSEKRARKDRADRERLIEKAKTLLADKSRIKSSNKRGGKRFLKEIGADSDWVLDEEAIKRDEQFDGYYGIQTNEKDLSAKEVLDAYHNLWKIEESFRIMKSTLEVQPVFHWTEMRIKGHFVVCFLAFLLARTLELRLQNAGIKASPEKIREAINSMNFAKVEIDGRAYYIKTKGADLSKKILRLLRMKQPNNVIAADDFQD</sequence>
<protein>
    <submittedName>
        <fullName evidence="2">Transposase IS1634</fullName>
    </submittedName>
</protein>
<dbReference type="OrthoDB" id="9767746at2"/>
<proteinExistence type="predicted"/>
<dbReference type="PANTHER" id="PTHR34614:SF2">
    <property type="entry name" value="TRANSPOSASE IS4-LIKE DOMAIN-CONTAINING PROTEIN"/>
    <property type="match status" value="1"/>
</dbReference>
<dbReference type="InterPro" id="IPR002559">
    <property type="entry name" value="Transposase_11"/>
</dbReference>
<dbReference type="InterPro" id="IPR012337">
    <property type="entry name" value="RNaseH-like_sf"/>
</dbReference>
<keyword evidence="3" id="KW-1185">Reference proteome</keyword>
<dbReference type="RefSeq" id="WP_015050853.1">
    <property type="nucleotide sequence ID" value="NC_018870.1"/>
</dbReference>
<evidence type="ECO:0000259" key="1">
    <source>
        <dbReference type="Pfam" id="PF01609"/>
    </source>
</evidence>
<dbReference type="KEGG" id="tpz:Tph_c17740"/>
<feature type="domain" description="Transposase IS4-like" evidence="1">
    <location>
        <begin position="180"/>
        <end position="473"/>
    </location>
</feature>
<dbReference type="HOGENOM" id="CLU_022426_4_1_9"/>
<dbReference type="PANTHER" id="PTHR34614">
    <property type="match status" value="1"/>
</dbReference>
<evidence type="ECO:0000313" key="3">
    <source>
        <dbReference type="Proteomes" id="UP000000467"/>
    </source>
</evidence>